<evidence type="ECO:0000313" key="2">
    <source>
        <dbReference type="Proteomes" id="UP000028664"/>
    </source>
</evidence>
<dbReference type="RefSeq" id="YP_009056298.1">
    <property type="nucleotide sequence ID" value="NC_024792.1"/>
</dbReference>
<dbReference type="OrthoDB" id="30354at10239"/>
<dbReference type="Proteomes" id="UP000028664">
    <property type="component" value="Segment"/>
</dbReference>
<organism evidence="1 2">
    <name type="scientific">Bacillus phage Bobb</name>
    <dbReference type="NCBI Taxonomy" id="1527469"/>
    <lineage>
        <taxon>Viruses</taxon>
        <taxon>Duplodnaviria</taxon>
        <taxon>Heunggongvirae</taxon>
        <taxon>Uroviricota</taxon>
        <taxon>Caudoviricetes</taxon>
        <taxon>Herelleviridae</taxon>
        <taxon>Bastillevirinae</taxon>
        <taxon>Agatevirus</taxon>
        <taxon>Agatevirus bobb</taxon>
    </lineage>
</organism>
<evidence type="ECO:0000313" key="1">
    <source>
        <dbReference type="EMBL" id="AII27930.1"/>
    </source>
</evidence>
<dbReference type="EMBL" id="KM051843">
    <property type="protein sequence ID" value="AII27930.1"/>
    <property type="molecule type" value="Genomic_DNA"/>
</dbReference>
<protein>
    <submittedName>
        <fullName evidence="1">Uncharacterized protein</fullName>
    </submittedName>
</protein>
<dbReference type="KEGG" id="vg:20283316"/>
<name>A0A076GD67_9CAUD</name>
<reference evidence="1 2" key="1">
    <citation type="submission" date="2014-06" db="EMBL/GenBank/DDBJ databases">
        <title>Bioinformatic genomic analysis of Bacillus phage Bobb.</title>
        <authorList>
            <person name="Lewis H.M.N."/>
            <person name="Temple L."/>
            <person name="Barth R.N."/>
            <person name="Bowles K.M."/>
            <person name="Churchin D.I."/>
            <person name="Scott-Croshaw C."/>
            <person name="Glasgow G.H."/>
            <person name="Gloe M.W."/>
            <person name="McGough T.M."/>
            <person name="Nutbrown S.A."/>
            <person name="Romulus S.R."/>
            <person name="Sanders K.A.M."/>
            <person name="Diachok C.R."/>
            <person name="Serigano J.P."/>
            <person name="Shin D."/>
            <person name="Suresh M.H."/>
            <person name="Conner A.R.N."/>
            <person name="Korba R.M."/>
            <person name="Livermore R.J."/>
            <person name="Rohlf M.B."/>
            <person name="Utterback S.D."/>
            <person name="Wilson V.E."/>
        </authorList>
    </citation>
    <scope>NUCLEOTIDE SEQUENCE [LARGE SCALE GENOMIC DNA]</scope>
</reference>
<keyword evidence="2" id="KW-1185">Reference proteome</keyword>
<proteinExistence type="predicted"/>
<sequence length="213" mass="23895">MVRMEKHWTNYGDVNWKEHGGIFMREDEDNEGTYCYVAVQPTTGEEPSFYVLSELHVSLEDIAHPEDVANFGGFESLDEALEDAERFIIDAVQYWSVEGLGGTQTVCTSWWEVLTELSAWRICEDVRVLDVSPTEGRILTYIAENTTTSAYSKGTEDGVYTKDIIDDLGLYVMGAVECFVNLAEKGHISMVITDDGTLITLKGKARELTNLNL</sequence>
<dbReference type="GeneID" id="20283316"/>
<accession>A0A076GD67</accession>